<feature type="compositionally biased region" description="Basic residues" evidence="1">
    <location>
        <begin position="262"/>
        <end position="271"/>
    </location>
</feature>
<name>A0A9W4EDB7_9ACTN</name>
<dbReference type="AlphaFoldDB" id="A0A9W4EDB7"/>
<comment type="caution">
    <text evidence="3">The sequence shown here is derived from an EMBL/GenBank/DDBJ whole genome shotgun (WGS) entry which is preliminary data.</text>
</comment>
<keyword evidence="2" id="KW-0472">Membrane</keyword>
<feature type="region of interest" description="Disordered" evidence="1">
    <location>
        <begin position="620"/>
        <end position="641"/>
    </location>
</feature>
<keyword evidence="4" id="KW-1185">Reference proteome</keyword>
<evidence type="ECO:0000256" key="2">
    <source>
        <dbReference type="SAM" id="Phobius"/>
    </source>
</evidence>
<reference evidence="3" key="1">
    <citation type="submission" date="2021-06" db="EMBL/GenBank/DDBJ databases">
        <authorList>
            <person name="Arsene-Ploetze F."/>
        </authorList>
    </citation>
    <scope>NUCLEOTIDE SEQUENCE</scope>
    <source>
        <strain evidence="3">SBRY1</strain>
    </source>
</reference>
<protein>
    <submittedName>
        <fullName evidence="3">Uncharacterized protein</fullName>
    </submittedName>
</protein>
<organism evidence="3 4">
    <name type="scientific">Actinacidiphila bryophytorum</name>
    <dbReference type="NCBI Taxonomy" id="1436133"/>
    <lineage>
        <taxon>Bacteria</taxon>
        <taxon>Bacillati</taxon>
        <taxon>Actinomycetota</taxon>
        <taxon>Actinomycetes</taxon>
        <taxon>Kitasatosporales</taxon>
        <taxon>Streptomycetaceae</taxon>
        <taxon>Actinacidiphila</taxon>
    </lineage>
</organism>
<feature type="compositionally biased region" description="Basic and acidic residues" evidence="1">
    <location>
        <begin position="292"/>
        <end position="301"/>
    </location>
</feature>
<accession>A0A9W4EDB7</accession>
<feature type="transmembrane region" description="Helical" evidence="2">
    <location>
        <begin position="12"/>
        <end position="35"/>
    </location>
</feature>
<feature type="compositionally biased region" description="Basic and acidic residues" evidence="1">
    <location>
        <begin position="272"/>
        <end position="284"/>
    </location>
</feature>
<evidence type="ECO:0000256" key="1">
    <source>
        <dbReference type="SAM" id="MobiDB-lite"/>
    </source>
</evidence>
<feature type="compositionally biased region" description="Basic and acidic residues" evidence="1">
    <location>
        <begin position="207"/>
        <end position="217"/>
    </location>
</feature>
<feature type="compositionally biased region" description="Low complexity" evidence="1">
    <location>
        <begin position="235"/>
        <end position="257"/>
    </location>
</feature>
<feature type="compositionally biased region" description="Basic residues" evidence="1">
    <location>
        <begin position="183"/>
        <end position="193"/>
    </location>
</feature>
<gene>
    <name evidence="3" type="ORF">SBRY_20255</name>
</gene>
<feature type="region of interest" description="Disordered" evidence="1">
    <location>
        <begin position="157"/>
        <end position="327"/>
    </location>
</feature>
<dbReference type="Proteomes" id="UP001153328">
    <property type="component" value="Unassembled WGS sequence"/>
</dbReference>
<evidence type="ECO:0000313" key="4">
    <source>
        <dbReference type="Proteomes" id="UP001153328"/>
    </source>
</evidence>
<feature type="region of interest" description="Disordered" evidence="1">
    <location>
        <begin position="452"/>
        <end position="476"/>
    </location>
</feature>
<feature type="compositionally biased region" description="Basic residues" evidence="1">
    <location>
        <begin position="456"/>
        <end position="472"/>
    </location>
</feature>
<feature type="compositionally biased region" description="Basic and acidic residues" evidence="1">
    <location>
        <begin position="383"/>
        <end position="402"/>
    </location>
</feature>
<evidence type="ECO:0000313" key="3">
    <source>
        <dbReference type="EMBL" id="CAG7626370.1"/>
    </source>
</evidence>
<feature type="region of interest" description="Disordered" evidence="1">
    <location>
        <begin position="351"/>
        <end position="421"/>
    </location>
</feature>
<keyword evidence="2" id="KW-0812">Transmembrane</keyword>
<keyword evidence="2" id="KW-1133">Transmembrane helix</keyword>
<proteinExistence type="predicted"/>
<dbReference type="EMBL" id="CAJVAX010000012">
    <property type="protein sequence ID" value="CAG7626370.1"/>
    <property type="molecule type" value="Genomic_DNA"/>
</dbReference>
<sequence>MRDLRYADARAAVLVVQHAAPVVGCVLLLDAAGLAPARLRLRPGRGGRRGGRSGAAVPGMRDAAGGDGAVLRGVPLQLPDALGHHLRTAGPAHHTDRAGPAALPALRLPAVAAVPGEPARGAAAVGIGDGDLGLGGLPAGPAEFGDRGAGRTRHLIRRYGPPGRSPHGQRVAGGDRRGPGVLHRGHGPQRPRRERAVLPRLLARVRAAADRQPDHHRPTAAQHGRVARHRPVALPRGPGRLAQARGAGPAARRLLVGGRPGLHQRHHRQPRRGPDPRVHPDPARRGRPGARRRLDDHHHPPDLTAARSAGRGRHRPGVGAVRGVQPDPLATAVHAQPEAGARRVPVRQPGLAAHAGRPDAGAEAAQRHEVGGPGQEVPLGPARPEHGQQHEARREGRQDPRPRPALLGPAGRHRRQLAGGHHPVVGRTLRVPERPVAGDDGDRQGLRGAVRGQVRAGRRRDRRVQVHGRHRARTAEPVRDQRRVVAGARADLQHPLALPDAERLAHQRHQRRLAAGGDQFAARDMGGDRLVAVGTGQPAQPPPRVGVVRRVPPVPGFARLPAVVHRHEQVPRHLFEGRPPCRVLQPAARDDAPHHPVPQRLCRGPETLVLNRPGHAFILRPRQGSYDPGPPPGRLRPWWGD</sequence>